<dbReference type="EMBL" id="BAABBF010000001">
    <property type="protein sequence ID" value="GAA3698120.1"/>
    <property type="molecule type" value="Genomic_DNA"/>
</dbReference>
<keyword evidence="3" id="KW-1185">Reference proteome</keyword>
<dbReference type="Proteomes" id="UP001500523">
    <property type="component" value="Unassembled WGS sequence"/>
</dbReference>
<feature type="transmembrane region" description="Helical" evidence="1">
    <location>
        <begin position="219"/>
        <end position="236"/>
    </location>
</feature>
<keyword evidence="1" id="KW-0472">Membrane</keyword>
<feature type="transmembrane region" description="Helical" evidence="1">
    <location>
        <begin position="418"/>
        <end position="448"/>
    </location>
</feature>
<proteinExistence type="predicted"/>
<sequence>MPTRLENHVLLYTIYALYTALALLSFRWCPPRTAIPVIFMAGWLLLPVGHFPPAEIVGSLPWWIVGLALPSSMLATKAWVAAGAALLAGLVFDGARVRAWRPRWIDLPMALWCLWPLIDGLVAANPAPAPWLACLYVTGSWGLPWLIGRIWIVDAADRAALLTVIVGAGAVLLPVALVEGVAGPFLYDALYGAHPFRTDGMVRYVGYRPLAWFENGNQYGIWIAISAVAATWLAFLRRGGVRSRWAWPLWLVVTAMAVAAQSVGALLLAAAGIAFLALRGRAIVRPVMIAGVASVGLLGAVHLSGIVPLEHIARNTTVGQQVLGAVRGVGRGSFTWRLSQDAKVLPAIHAAPLTGTARWDWFRPFDTRPWGLAMLILGQFGLIGLLLAFGGVIVPAVAVLFRRIGYGAWARDDDALPLAVIVLVAMADATLNSFVYLPAILIAGGIAVRPRQR</sequence>
<feature type="transmembrane region" description="Helical" evidence="1">
    <location>
        <begin position="248"/>
        <end position="277"/>
    </location>
</feature>
<keyword evidence="1" id="KW-1133">Transmembrane helix</keyword>
<accession>A0ABP7D0G9</accession>
<feature type="transmembrane region" description="Helical" evidence="1">
    <location>
        <begin position="63"/>
        <end position="92"/>
    </location>
</feature>
<feature type="transmembrane region" description="Helical" evidence="1">
    <location>
        <begin position="372"/>
        <end position="398"/>
    </location>
</feature>
<feature type="transmembrane region" description="Helical" evidence="1">
    <location>
        <begin position="283"/>
        <end position="307"/>
    </location>
</feature>
<reference evidence="3" key="1">
    <citation type="journal article" date="2019" name="Int. J. Syst. Evol. Microbiol.">
        <title>The Global Catalogue of Microorganisms (GCM) 10K type strain sequencing project: providing services to taxonomists for standard genome sequencing and annotation.</title>
        <authorList>
            <consortium name="The Broad Institute Genomics Platform"/>
            <consortium name="The Broad Institute Genome Sequencing Center for Infectious Disease"/>
            <person name="Wu L."/>
            <person name="Ma J."/>
        </authorList>
    </citation>
    <scope>NUCLEOTIDE SEQUENCE [LARGE SCALE GENOMIC DNA]</scope>
    <source>
        <strain evidence="3">JCM 17498</strain>
    </source>
</reference>
<gene>
    <name evidence="2" type="ORF">GCM10022268_05720</name>
</gene>
<organism evidence="2 3">
    <name type="scientific">Sphingomonas cynarae</name>
    <dbReference type="NCBI Taxonomy" id="930197"/>
    <lineage>
        <taxon>Bacteria</taxon>
        <taxon>Pseudomonadati</taxon>
        <taxon>Pseudomonadota</taxon>
        <taxon>Alphaproteobacteria</taxon>
        <taxon>Sphingomonadales</taxon>
        <taxon>Sphingomonadaceae</taxon>
        <taxon>Sphingomonas</taxon>
    </lineage>
</organism>
<feature type="transmembrane region" description="Helical" evidence="1">
    <location>
        <begin position="129"/>
        <end position="147"/>
    </location>
</feature>
<feature type="transmembrane region" description="Helical" evidence="1">
    <location>
        <begin position="12"/>
        <end position="29"/>
    </location>
</feature>
<protein>
    <recommendedName>
        <fullName evidence="4">O-antigen ligase domain-containing protein</fullName>
    </recommendedName>
</protein>
<comment type="caution">
    <text evidence="2">The sequence shown here is derived from an EMBL/GenBank/DDBJ whole genome shotgun (WGS) entry which is preliminary data.</text>
</comment>
<evidence type="ECO:0000313" key="2">
    <source>
        <dbReference type="EMBL" id="GAA3698120.1"/>
    </source>
</evidence>
<evidence type="ECO:0008006" key="4">
    <source>
        <dbReference type="Google" id="ProtNLM"/>
    </source>
</evidence>
<name>A0ABP7D0G9_9SPHN</name>
<keyword evidence="1" id="KW-0812">Transmembrane</keyword>
<feature type="transmembrane region" description="Helical" evidence="1">
    <location>
        <begin position="159"/>
        <end position="178"/>
    </location>
</feature>
<evidence type="ECO:0000256" key="1">
    <source>
        <dbReference type="SAM" id="Phobius"/>
    </source>
</evidence>
<evidence type="ECO:0000313" key="3">
    <source>
        <dbReference type="Proteomes" id="UP001500523"/>
    </source>
</evidence>